<keyword evidence="2 3" id="KW-0040">ANK repeat</keyword>
<feature type="repeat" description="ANK" evidence="3">
    <location>
        <begin position="593"/>
        <end position="625"/>
    </location>
</feature>
<feature type="repeat" description="ANK" evidence="3">
    <location>
        <begin position="627"/>
        <end position="654"/>
    </location>
</feature>
<evidence type="ECO:0000256" key="4">
    <source>
        <dbReference type="SAM" id="Coils"/>
    </source>
</evidence>
<evidence type="ECO:0000256" key="2">
    <source>
        <dbReference type="ARBA" id="ARBA00023043"/>
    </source>
</evidence>
<keyword evidence="1" id="KW-0677">Repeat</keyword>
<protein>
    <submittedName>
        <fullName evidence="5">Uncharacterized protein</fullName>
    </submittedName>
</protein>
<reference evidence="5" key="3">
    <citation type="submission" date="2023-05" db="EMBL/GenBank/DDBJ databases">
        <authorList>
            <person name="Smith C.H."/>
        </authorList>
    </citation>
    <scope>NUCLEOTIDE SEQUENCE</scope>
    <source>
        <strain evidence="5">CHS0354</strain>
        <tissue evidence="5">Mantle</tissue>
    </source>
</reference>
<dbReference type="Pfam" id="PF12796">
    <property type="entry name" value="Ank_2"/>
    <property type="match status" value="4"/>
</dbReference>
<dbReference type="InterPro" id="IPR036770">
    <property type="entry name" value="Ankyrin_rpt-contain_sf"/>
</dbReference>
<dbReference type="PANTHER" id="PTHR24198">
    <property type="entry name" value="ANKYRIN REPEAT AND PROTEIN KINASE DOMAIN-CONTAINING PROTEIN"/>
    <property type="match status" value="1"/>
</dbReference>
<accession>A0AAE0WEE6</accession>
<feature type="coiled-coil region" evidence="4">
    <location>
        <begin position="11"/>
        <end position="62"/>
    </location>
</feature>
<dbReference type="PANTHER" id="PTHR24198:SF165">
    <property type="entry name" value="ANKYRIN REPEAT-CONTAINING PROTEIN-RELATED"/>
    <property type="match status" value="1"/>
</dbReference>
<dbReference type="AlphaFoldDB" id="A0AAE0WEE6"/>
<feature type="repeat" description="ANK" evidence="3">
    <location>
        <begin position="527"/>
        <end position="559"/>
    </location>
</feature>
<proteinExistence type="predicted"/>
<keyword evidence="4" id="KW-0175">Coiled coil</keyword>
<comment type="caution">
    <text evidence="5">The sequence shown here is derived from an EMBL/GenBank/DDBJ whole genome shotgun (WGS) entry which is preliminary data.</text>
</comment>
<organism evidence="5 6">
    <name type="scientific">Potamilus streckersoni</name>
    <dbReference type="NCBI Taxonomy" id="2493646"/>
    <lineage>
        <taxon>Eukaryota</taxon>
        <taxon>Metazoa</taxon>
        <taxon>Spiralia</taxon>
        <taxon>Lophotrochozoa</taxon>
        <taxon>Mollusca</taxon>
        <taxon>Bivalvia</taxon>
        <taxon>Autobranchia</taxon>
        <taxon>Heteroconchia</taxon>
        <taxon>Palaeoheterodonta</taxon>
        <taxon>Unionida</taxon>
        <taxon>Unionoidea</taxon>
        <taxon>Unionidae</taxon>
        <taxon>Ambleminae</taxon>
        <taxon>Lampsilini</taxon>
        <taxon>Potamilus</taxon>
    </lineage>
</organism>
<dbReference type="PRINTS" id="PR01415">
    <property type="entry name" value="ANKYRIN"/>
</dbReference>
<dbReference type="PROSITE" id="PS50297">
    <property type="entry name" value="ANK_REP_REGION"/>
    <property type="match status" value="5"/>
</dbReference>
<dbReference type="Gene3D" id="1.25.40.20">
    <property type="entry name" value="Ankyrin repeat-containing domain"/>
    <property type="match status" value="2"/>
</dbReference>
<dbReference type="SMART" id="SM00248">
    <property type="entry name" value="ANK"/>
    <property type="match status" value="10"/>
</dbReference>
<name>A0AAE0WEE6_9BIVA</name>
<evidence type="ECO:0000313" key="5">
    <source>
        <dbReference type="EMBL" id="KAK3610335.1"/>
    </source>
</evidence>
<dbReference type="PROSITE" id="PS50088">
    <property type="entry name" value="ANK_REPEAT"/>
    <property type="match status" value="5"/>
</dbReference>
<evidence type="ECO:0000256" key="3">
    <source>
        <dbReference type="PROSITE-ProRule" id="PRU00023"/>
    </source>
</evidence>
<dbReference type="Proteomes" id="UP001195483">
    <property type="component" value="Unassembled WGS sequence"/>
</dbReference>
<dbReference type="InterPro" id="IPR002110">
    <property type="entry name" value="Ankyrin_rpt"/>
</dbReference>
<feature type="repeat" description="ANK" evidence="3">
    <location>
        <begin position="311"/>
        <end position="343"/>
    </location>
</feature>
<reference evidence="5" key="1">
    <citation type="journal article" date="2021" name="Genome Biol. Evol.">
        <title>A High-Quality Reference Genome for a Parasitic Bivalve with Doubly Uniparental Inheritance (Bivalvia: Unionida).</title>
        <authorList>
            <person name="Smith C.H."/>
        </authorList>
    </citation>
    <scope>NUCLEOTIDE SEQUENCE</scope>
    <source>
        <strain evidence="5">CHS0354</strain>
    </source>
</reference>
<evidence type="ECO:0000313" key="6">
    <source>
        <dbReference type="Proteomes" id="UP001195483"/>
    </source>
</evidence>
<dbReference type="EMBL" id="JAEAOA010001777">
    <property type="protein sequence ID" value="KAK3610335.1"/>
    <property type="molecule type" value="Genomic_DNA"/>
</dbReference>
<evidence type="ECO:0000256" key="1">
    <source>
        <dbReference type="ARBA" id="ARBA00022737"/>
    </source>
</evidence>
<dbReference type="SUPFAM" id="SSF48403">
    <property type="entry name" value="Ankyrin repeat"/>
    <property type="match status" value="2"/>
</dbReference>
<sequence length="654" mass="73963">MIEEIFPRKMNEVLEAKQEVLEAKQKVLEAKQEVLEAKQEVLEAKQEVLEAKQEVLEAKQTNARGCVKQMVEHIVLRKREFADAFVQHVLREGKLDNILQAKDHESEDGILETCVQYDFIGPKSDYSINLADTILTRLALYPREGTQKDKMNSWFKEILEKLFIRCCMLNVPNTCDILLQKWNVFATHILAKGLRIAVKNRNDSVLMLLLHAPDIKKIPSKDKDKALRMMFLHRSRAFPVLKNGVKPHNNNNNNNNNVQGCLEGFIQIGANINFHPLGEMPLLHEFISMDNFDLFRLVLNNGINIHCIDSEGRNPLHFAVEEGKSEFVRELLSKNIDIESLGPDGLKAIHLASREGRGDIVAQIIKCQGNMVHARDKYFRVPLHYARNVINGADVNDKDVDGNTPFHWAAKTGNVDLLEFLHQNGGDRDSENNESRVPLFLACENGRDLAVKWILKLYRRNDAEEKVHLFPCITMAARKGNYSLVEDLLQARALAESVDAIAAQKGDAQLLDLLLKYDIHLGSPDAEGNTSLHIAVENGDISMIQKLHQHGVVTDAISRKEELPIHVALRMGKLEIFKFLYNLKKEPQSSLPYGDSTLHMACRLGRIEFVKYILQTNIDILNRQNDIGRSPLHVAAENGHLDIVSNLVSAGSDI</sequence>
<keyword evidence="6" id="KW-1185">Reference proteome</keyword>
<gene>
    <name evidence="5" type="ORF">CHS0354_029805</name>
</gene>
<reference evidence="5" key="2">
    <citation type="journal article" date="2021" name="Genome Biol. Evol.">
        <title>Developing a high-quality reference genome for a parasitic bivalve with doubly uniparental inheritance (Bivalvia: Unionida).</title>
        <authorList>
            <person name="Smith C.H."/>
        </authorList>
    </citation>
    <scope>NUCLEOTIDE SEQUENCE</scope>
    <source>
        <strain evidence="5">CHS0354</strain>
        <tissue evidence="5">Mantle</tissue>
    </source>
</reference>
<feature type="repeat" description="ANK" evidence="3">
    <location>
        <begin position="401"/>
        <end position="433"/>
    </location>
</feature>